<evidence type="ECO:0000256" key="5">
    <source>
        <dbReference type="SAM" id="MobiDB-lite"/>
    </source>
</evidence>
<organism evidence="7 8">
    <name type="scientific">Trichoderma arundinaceum</name>
    <dbReference type="NCBI Taxonomy" id="490622"/>
    <lineage>
        <taxon>Eukaryota</taxon>
        <taxon>Fungi</taxon>
        <taxon>Dikarya</taxon>
        <taxon>Ascomycota</taxon>
        <taxon>Pezizomycotina</taxon>
        <taxon>Sordariomycetes</taxon>
        <taxon>Hypocreomycetidae</taxon>
        <taxon>Hypocreales</taxon>
        <taxon>Hypocreaceae</taxon>
        <taxon>Trichoderma</taxon>
    </lineage>
</organism>
<evidence type="ECO:0000256" key="2">
    <source>
        <dbReference type="ARBA" id="ARBA00023015"/>
    </source>
</evidence>
<dbReference type="GO" id="GO:0008270">
    <property type="term" value="F:zinc ion binding"/>
    <property type="evidence" value="ECO:0007669"/>
    <property type="project" value="InterPro"/>
</dbReference>
<dbReference type="SUPFAM" id="SSF57701">
    <property type="entry name" value="Zn2/Cys6 DNA-binding domain"/>
    <property type="match status" value="1"/>
</dbReference>
<accession>A0A395NYL6</accession>
<dbReference type="EMBL" id="PXOA01000064">
    <property type="protein sequence ID" value="RFU81139.1"/>
    <property type="molecule type" value="Genomic_DNA"/>
</dbReference>
<evidence type="ECO:0000256" key="1">
    <source>
        <dbReference type="ARBA" id="ARBA00022723"/>
    </source>
</evidence>
<dbReference type="PROSITE" id="PS00463">
    <property type="entry name" value="ZN2_CY6_FUNGAL_1"/>
    <property type="match status" value="1"/>
</dbReference>
<dbReference type="Gene3D" id="4.10.240.10">
    <property type="entry name" value="Zn(2)-C6 fungal-type DNA-binding domain"/>
    <property type="match status" value="1"/>
</dbReference>
<dbReference type="OrthoDB" id="5392779at2759"/>
<dbReference type="GO" id="GO:0003677">
    <property type="term" value="F:DNA binding"/>
    <property type="evidence" value="ECO:0007669"/>
    <property type="project" value="InterPro"/>
</dbReference>
<dbReference type="CDD" id="cd12148">
    <property type="entry name" value="fungal_TF_MHR"/>
    <property type="match status" value="1"/>
</dbReference>
<evidence type="ECO:0000256" key="4">
    <source>
        <dbReference type="ARBA" id="ARBA00023242"/>
    </source>
</evidence>
<dbReference type="GO" id="GO:0000981">
    <property type="term" value="F:DNA-binding transcription factor activity, RNA polymerase II-specific"/>
    <property type="evidence" value="ECO:0007669"/>
    <property type="project" value="InterPro"/>
</dbReference>
<keyword evidence="2" id="KW-0805">Transcription regulation</keyword>
<evidence type="ECO:0000313" key="7">
    <source>
        <dbReference type="EMBL" id="RFU81139.1"/>
    </source>
</evidence>
<evidence type="ECO:0000313" key="8">
    <source>
        <dbReference type="Proteomes" id="UP000266272"/>
    </source>
</evidence>
<evidence type="ECO:0000256" key="3">
    <source>
        <dbReference type="ARBA" id="ARBA00023163"/>
    </source>
</evidence>
<evidence type="ECO:0000259" key="6">
    <source>
        <dbReference type="PROSITE" id="PS50048"/>
    </source>
</evidence>
<dbReference type="PROSITE" id="PS50048">
    <property type="entry name" value="ZN2_CY6_FUNGAL_2"/>
    <property type="match status" value="1"/>
</dbReference>
<keyword evidence="8" id="KW-1185">Reference proteome</keyword>
<protein>
    <submittedName>
        <fullName evidence="7">C6 zinc finger domain</fullName>
    </submittedName>
</protein>
<dbReference type="SMART" id="SM00066">
    <property type="entry name" value="GAL4"/>
    <property type="match status" value="1"/>
</dbReference>
<dbReference type="SMART" id="SM00906">
    <property type="entry name" value="Fungal_trans"/>
    <property type="match status" value="1"/>
</dbReference>
<sequence>METSSSNSTKVERRKLRRGTTSCWECKRRKTRCHFEQENQSTCVSCKRRGCKCVLQHIDERHLEPETGVRNRDIREQVDHLETLVDRLVHPPAVSRDSDAPPRDQASSLETGAEPAVSGASRRHDTNQQARQPQASHPKRRILLPKLDKTLAKTSNFSLDNGFRISNDKPQPSASQRPSKYLQIHPSLLTTDPTSGSLRCNSLTLLLQSILPSVSVTTRIMHQNMLLMMSMHVFRGLSTDPFRPPPHPRQIAQFASPSPKDARPIDLARSLFQLAICLQQSDRVSELSELCLGRSNNDIAGQYFMAASRYVTSQDSLVASPEGIETLMFEALYHVSTGQLRLAWLVFRRALGIAHLIGLHIPQRRRQGRQSRAGNSLAPICPATLWFRLIFMERHLSMVLCLPMSVTDDSFMDDLVGQGPQERLERVQAKLTGRIIARNEMMRHGKWGDGFIYDHYKETKDIDYMLKQAARSLSADWWANPRPRVARTNVELQDMTTKIVHQLHHYNLVLLLHILYVVPGIEDGLAHENMQVYANSKLSAMIASRELLTRSVIPVGPNRPSSSTRGIILKIVLSVLALLLGHLDSHRLGRENALDHQRPRDLSLVERGIENLEAVAEKYDDTLCRSASLTLRRLRVIEATAAGGVHYKVWNEPSEMMHLECIVQEENNSVKMLFPYMGTIHILRQDREEAVSVSGAGSQIAAAGLGGLDDTLLTPSWAWGNSPLSSWPDLASNSSTIDDTQGMFAASAFADHSTQAKWDLQGGDVGYVETLPASRLFLQDYEFQGWDVND</sequence>
<dbReference type="InterPro" id="IPR001138">
    <property type="entry name" value="Zn2Cys6_DnaBD"/>
</dbReference>
<reference evidence="7 8" key="1">
    <citation type="journal article" date="2018" name="PLoS Pathog.">
        <title>Evolution of structural diversity of trichothecenes, a family of toxins produced by plant pathogenic and entomopathogenic fungi.</title>
        <authorList>
            <person name="Proctor R.H."/>
            <person name="McCormick S.P."/>
            <person name="Kim H.S."/>
            <person name="Cardoza R.E."/>
            <person name="Stanley A.M."/>
            <person name="Lindo L."/>
            <person name="Kelly A."/>
            <person name="Brown D.W."/>
            <person name="Lee T."/>
            <person name="Vaughan M.M."/>
            <person name="Alexander N.J."/>
            <person name="Busman M."/>
            <person name="Gutierrez S."/>
        </authorList>
    </citation>
    <scope>NUCLEOTIDE SEQUENCE [LARGE SCALE GENOMIC DNA]</scope>
    <source>
        <strain evidence="7 8">IBT 40837</strain>
    </source>
</reference>
<dbReference type="PANTHER" id="PTHR47840:SF1">
    <property type="entry name" value="ZN(II)2CYS6 TRANSCRIPTION FACTOR (EUROFUNG)"/>
    <property type="match status" value="1"/>
</dbReference>
<dbReference type="PANTHER" id="PTHR47840">
    <property type="entry name" value="ZN(II)2CYS6 TRANSCRIPTION FACTOR (EUROFUNG)-RELATED"/>
    <property type="match status" value="1"/>
</dbReference>
<feature type="region of interest" description="Disordered" evidence="5">
    <location>
        <begin position="159"/>
        <end position="179"/>
    </location>
</feature>
<dbReference type="InterPro" id="IPR007219">
    <property type="entry name" value="XnlR_reg_dom"/>
</dbReference>
<dbReference type="AlphaFoldDB" id="A0A395NYL6"/>
<dbReference type="Proteomes" id="UP000266272">
    <property type="component" value="Unassembled WGS sequence"/>
</dbReference>
<keyword evidence="4" id="KW-0539">Nucleus</keyword>
<keyword evidence="3" id="KW-0804">Transcription</keyword>
<keyword evidence="1" id="KW-0479">Metal-binding</keyword>
<dbReference type="GO" id="GO:0006351">
    <property type="term" value="P:DNA-templated transcription"/>
    <property type="evidence" value="ECO:0007669"/>
    <property type="project" value="InterPro"/>
</dbReference>
<feature type="domain" description="Zn(2)-C6 fungal-type" evidence="6">
    <location>
        <begin position="22"/>
        <end position="55"/>
    </location>
</feature>
<comment type="caution">
    <text evidence="7">The sequence shown here is derived from an EMBL/GenBank/DDBJ whole genome shotgun (WGS) entry which is preliminary data.</text>
</comment>
<dbReference type="STRING" id="490622.A0A395NYL6"/>
<proteinExistence type="predicted"/>
<gene>
    <name evidence="7" type="ORF">TARUN_1048</name>
</gene>
<feature type="compositionally biased region" description="Polar residues" evidence="5">
    <location>
        <begin position="168"/>
        <end position="178"/>
    </location>
</feature>
<name>A0A395NYL6_TRIAR</name>
<dbReference type="InterPro" id="IPR036864">
    <property type="entry name" value="Zn2-C6_fun-type_DNA-bd_sf"/>
</dbReference>
<feature type="region of interest" description="Disordered" evidence="5">
    <location>
        <begin position="87"/>
        <end position="143"/>
    </location>
</feature>
<dbReference type="CDD" id="cd00067">
    <property type="entry name" value="GAL4"/>
    <property type="match status" value="1"/>
</dbReference>